<dbReference type="PANTHER" id="PTHR22808">
    <property type="entry name" value="NCL1 YEAST -RELATED NOL1/NOP2/FMU SUN DOMAIN-CONTAINING"/>
    <property type="match status" value="1"/>
</dbReference>
<dbReference type="GO" id="GO:0001510">
    <property type="term" value="P:RNA methylation"/>
    <property type="evidence" value="ECO:0007669"/>
    <property type="project" value="InterPro"/>
</dbReference>
<name>A0A3R7N9A2_9TRYP</name>
<proteinExistence type="predicted"/>
<feature type="region of interest" description="Disordered" evidence="1">
    <location>
        <begin position="929"/>
        <end position="1022"/>
    </location>
</feature>
<evidence type="ECO:0000313" key="3">
    <source>
        <dbReference type="Proteomes" id="UP000284403"/>
    </source>
</evidence>
<dbReference type="EMBL" id="MKKU01000003">
    <property type="protein sequence ID" value="RNF27552.1"/>
    <property type="molecule type" value="Genomic_DNA"/>
</dbReference>
<protein>
    <submittedName>
        <fullName evidence="2">Uncharacterized protein</fullName>
    </submittedName>
</protein>
<feature type="compositionally biased region" description="Polar residues" evidence="1">
    <location>
        <begin position="1012"/>
        <end position="1022"/>
    </location>
</feature>
<keyword evidence="3" id="KW-1185">Reference proteome</keyword>
<feature type="compositionally biased region" description="Basic and acidic residues" evidence="1">
    <location>
        <begin position="959"/>
        <end position="972"/>
    </location>
</feature>
<accession>A0A3R7N9A2</accession>
<dbReference type="Proteomes" id="UP000284403">
    <property type="component" value="Unassembled WGS sequence"/>
</dbReference>
<evidence type="ECO:0000313" key="2">
    <source>
        <dbReference type="EMBL" id="RNF27552.1"/>
    </source>
</evidence>
<dbReference type="OrthoDB" id="273424at2759"/>
<dbReference type="AlphaFoldDB" id="A0A3R7N9A2"/>
<evidence type="ECO:0000256" key="1">
    <source>
        <dbReference type="SAM" id="MobiDB-lite"/>
    </source>
</evidence>
<feature type="compositionally biased region" description="Low complexity" evidence="1">
    <location>
        <begin position="946"/>
        <end position="955"/>
    </location>
</feature>
<sequence length="1022" mass="110963">MFRLAQLARRGKRRIVPHTIASLPAPSLRGGWGKIGDMSPEDRREVLEGAWRHAKPVQLLPDASDRDAGGFVEGVSFRTDEEAQAFLAEEMRADRAEHDVPVLQLARSFFEELAAAADSEVDMESALDTTAAADAERAEEERDVHRRFFADFYVQQGIIRAEEAWKFVDAMLRPPAAMAMVNAGMPFVRLMLRCQLEQHLRATQQSGVVFLPHPVCPLVYVMEAGPAPRGAQKALAAPACDDANAPPTCLSVEAEAEAAPGSIEMDLMEALLSDGSGVHAIPTAHAAKDAEAEGEKSPAGALTPESVGEAALALPPRVPCAPLSIGHLYWLQRQVAAATLIDMDVLGVLLPLLFGRCRKEGSSTIILDMSSRSRKVQHYAYGQDIAGHVGISRADVAEAGGEKASETVIVSLLLPKPAWRKPRRHRDALQSPKATLEEVPAGEPTFGMGHLRTAGYHVGIENRVTAYGSPQHLWDALRAKCDAVLCCPATTADGRRPRAVLGISAEEEETGAVANRFVSVCSNVMKLFPRLRRELAQALEYARSHGGLVVYATDSMNPLENEAVICSVLTEFKRKYPGREYRPVSLLERLTEEDAEVLRSCMAQGQPGLSTWVPMQDGPREQEPSYCDEEIASMVARYSWRAAPLRSDGDVCFVCAIEIHEGASSLPPSPPPLSLTRKTETPALSAFPWLDTARLHDRWGLLIHHREEENEFVAATPATLRTINSLNSTRRERGYEIIDYGACLHSPSESHSQAQEGVISPSLSGTLLALALCDSTHVNCRSSRVLEIPVVALLELLHTRRISLRRVGALLGGVPPAWDALALAEGVSNVFLKAASPAVGEPERADMELHEAVRNELDKLVVVAQAQRRRCPRTRTNTAVLTLACATTRERGELEARVVAIGDALRYLLRRLGHPAAVWGATGCASEEGPQVREDEYEVVGPPPSAAASSASASAYTEGDAHDLLGRRESSHQRRSLQKLGRTLRLLGGTADDGPVSDWERDLRHTHRGSRSAATSASLRGA</sequence>
<feature type="compositionally biased region" description="Low complexity" evidence="1">
    <location>
        <begin position="980"/>
        <end position="990"/>
    </location>
</feature>
<dbReference type="PANTHER" id="PTHR22808:SF30">
    <property type="entry name" value="SAM-DEPENDENT MTASE RSMB_NOP-TYPE DOMAIN-CONTAINING PROTEIN"/>
    <property type="match status" value="1"/>
</dbReference>
<reference evidence="2 3" key="1">
    <citation type="journal article" date="2018" name="BMC Genomics">
        <title>Genomic comparison of Trypanosoma conorhini and Trypanosoma rangeli to Trypanosoma cruzi strains of high and low virulence.</title>
        <authorList>
            <person name="Bradwell K.R."/>
            <person name="Koparde V.N."/>
            <person name="Matveyev A.V."/>
            <person name="Serrano M.G."/>
            <person name="Alves J.M."/>
            <person name="Parikh H."/>
            <person name="Huang B."/>
            <person name="Lee V."/>
            <person name="Espinosa-Alvarez O."/>
            <person name="Ortiz P.A."/>
            <person name="Costa-Martins A.G."/>
            <person name="Teixeira M.M."/>
            <person name="Buck G.A."/>
        </authorList>
    </citation>
    <scope>NUCLEOTIDE SEQUENCE [LARGE SCALE GENOMIC DNA]</scope>
    <source>
        <strain evidence="2 3">025E</strain>
    </source>
</reference>
<dbReference type="GO" id="GO:0008173">
    <property type="term" value="F:RNA methyltransferase activity"/>
    <property type="evidence" value="ECO:0007669"/>
    <property type="project" value="InterPro"/>
</dbReference>
<organism evidence="2 3">
    <name type="scientific">Trypanosoma conorhini</name>
    <dbReference type="NCBI Taxonomy" id="83891"/>
    <lineage>
        <taxon>Eukaryota</taxon>
        <taxon>Discoba</taxon>
        <taxon>Euglenozoa</taxon>
        <taxon>Kinetoplastea</taxon>
        <taxon>Metakinetoplastina</taxon>
        <taxon>Trypanosomatida</taxon>
        <taxon>Trypanosomatidae</taxon>
        <taxon>Trypanosoma</taxon>
    </lineage>
</organism>
<comment type="caution">
    <text evidence="2">The sequence shown here is derived from an EMBL/GenBank/DDBJ whole genome shotgun (WGS) entry which is preliminary data.</text>
</comment>
<dbReference type="InterPro" id="IPR029063">
    <property type="entry name" value="SAM-dependent_MTases_sf"/>
</dbReference>
<dbReference type="InterPro" id="IPR023267">
    <property type="entry name" value="RCMT"/>
</dbReference>
<gene>
    <name evidence="2" type="ORF">Tco025E_00202</name>
</gene>
<dbReference type="Gene3D" id="3.40.50.150">
    <property type="entry name" value="Vaccinia Virus protein VP39"/>
    <property type="match status" value="1"/>
</dbReference>
<dbReference type="RefSeq" id="XP_029232758.1">
    <property type="nucleotide sequence ID" value="XM_029367151.1"/>
</dbReference>
<dbReference type="GeneID" id="40313813"/>
<dbReference type="SUPFAM" id="SSF53335">
    <property type="entry name" value="S-adenosyl-L-methionine-dependent methyltransferases"/>
    <property type="match status" value="1"/>
</dbReference>